<dbReference type="Proteomes" id="UP000729913">
    <property type="component" value="Unassembled WGS sequence"/>
</dbReference>
<dbReference type="AlphaFoldDB" id="A0A8J5QQM2"/>
<dbReference type="SMART" id="SM00855">
    <property type="entry name" value="PGAM"/>
    <property type="match status" value="1"/>
</dbReference>
<dbReference type="EMBL" id="JAAOIC020000035">
    <property type="protein sequence ID" value="KAG8039500.1"/>
    <property type="molecule type" value="Genomic_DNA"/>
</dbReference>
<keyword evidence="2" id="KW-0547">Nucleotide-binding</keyword>
<name>A0A8J5QQM2_9HYME</name>
<reference evidence="7" key="2">
    <citation type="submission" date="2021-04" db="EMBL/GenBank/DDBJ databases">
        <title>Genome-wide patterns of bracovirus chromosomal integration into multiple host tissues during parasitism.</title>
        <authorList>
            <person name="Chebbi M.A.C."/>
        </authorList>
    </citation>
    <scope>NUCLEOTIDE SEQUENCE</scope>
    <source>
        <tissue evidence="7">Whole body</tissue>
    </source>
</reference>
<dbReference type="InterPro" id="IPR003094">
    <property type="entry name" value="6Pfruct_kin"/>
</dbReference>
<dbReference type="Pfam" id="PF00300">
    <property type="entry name" value="His_Phos_1"/>
    <property type="match status" value="1"/>
</dbReference>
<dbReference type="PANTHER" id="PTHR10606:SF65">
    <property type="entry name" value="6-PHOSPHOFRUCTO-2-KINASE_FRUCTOSE-2, 6-BISPHOSPHATASE-LIKE PROTEIN"/>
    <property type="match status" value="1"/>
</dbReference>
<dbReference type="GO" id="GO:0006003">
    <property type="term" value="P:fructose 2,6-bisphosphate metabolic process"/>
    <property type="evidence" value="ECO:0007669"/>
    <property type="project" value="InterPro"/>
</dbReference>
<evidence type="ECO:0000256" key="2">
    <source>
        <dbReference type="ARBA" id="ARBA00022741"/>
    </source>
</evidence>
<comment type="similarity">
    <text evidence="1">In the C-terminal section; belongs to the phosphoglycerate mutase family.</text>
</comment>
<proteinExistence type="inferred from homology"/>
<dbReference type="OrthoDB" id="267323at2759"/>
<evidence type="ECO:0000313" key="7">
    <source>
        <dbReference type="EMBL" id="KAG8039500.1"/>
    </source>
</evidence>
<dbReference type="InterPro" id="IPR013079">
    <property type="entry name" value="6Phosfructo_kin"/>
</dbReference>
<comment type="caution">
    <text evidence="7">The sequence shown here is derived from an EMBL/GenBank/DDBJ whole genome shotgun (WGS) entry which is preliminary data.</text>
</comment>
<evidence type="ECO:0000256" key="4">
    <source>
        <dbReference type="PIRSR" id="PIRSR613078-1"/>
    </source>
</evidence>
<feature type="binding site" evidence="5">
    <location>
        <begin position="617"/>
        <end position="624"/>
    </location>
    <ligand>
        <name>substrate</name>
    </ligand>
</feature>
<evidence type="ECO:0000256" key="3">
    <source>
        <dbReference type="ARBA" id="ARBA00022840"/>
    </source>
</evidence>
<reference evidence="7" key="1">
    <citation type="submission" date="2020-03" db="EMBL/GenBank/DDBJ databases">
        <authorList>
            <person name="Chebbi M.A."/>
            <person name="Drezen J.M."/>
        </authorList>
    </citation>
    <scope>NUCLEOTIDE SEQUENCE</scope>
    <source>
        <tissue evidence="7">Whole body</tissue>
    </source>
</reference>
<evidence type="ECO:0000259" key="6">
    <source>
        <dbReference type="Pfam" id="PF01591"/>
    </source>
</evidence>
<feature type="active site" description="Proton donor/acceptor" evidence="4">
    <location>
        <position position="687"/>
    </location>
</feature>
<dbReference type="CDD" id="cd07067">
    <property type="entry name" value="HP_PGM_like"/>
    <property type="match status" value="1"/>
</dbReference>
<dbReference type="GO" id="GO:0004331">
    <property type="term" value="F:fructose-2,6-bisphosphate 2-phosphatase activity"/>
    <property type="evidence" value="ECO:0007669"/>
    <property type="project" value="TreeGrafter"/>
</dbReference>
<dbReference type="Pfam" id="PF01591">
    <property type="entry name" value="6PF2K"/>
    <property type="match status" value="1"/>
</dbReference>
<evidence type="ECO:0000313" key="8">
    <source>
        <dbReference type="Proteomes" id="UP000729913"/>
    </source>
</evidence>
<feature type="binding site" evidence="5">
    <location>
        <position position="667"/>
    </location>
    <ligand>
        <name>substrate</name>
    </ligand>
</feature>
<gene>
    <name evidence="7" type="ORF">G9C98_008143</name>
</gene>
<dbReference type="GO" id="GO:0006000">
    <property type="term" value="P:fructose metabolic process"/>
    <property type="evidence" value="ECO:0007669"/>
    <property type="project" value="InterPro"/>
</dbReference>
<organism evidence="7 8">
    <name type="scientific">Cotesia typhae</name>
    <dbReference type="NCBI Taxonomy" id="2053667"/>
    <lineage>
        <taxon>Eukaryota</taxon>
        <taxon>Metazoa</taxon>
        <taxon>Ecdysozoa</taxon>
        <taxon>Arthropoda</taxon>
        <taxon>Hexapoda</taxon>
        <taxon>Insecta</taxon>
        <taxon>Pterygota</taxon>
        <taxon>Neoptera</taxon>
        <taxon>Endopterygota</taxon>
        <taxon>Hymenoptera</taxon>
        <taxon>Apocrita</taxon>
        <taxon>Ichneumonoidea</taxon>
        <taxon>Braconidae</taxon>
        <taxon>Microgastrinae</taxon>
        <taxon>Cotesia</taxon>
    </lineage>
</organism>
<keyword evidence="3" id="KW-0067">ATP-binding</keyword>
<dbReference type="PANTHER" id="PTHR10606">
    <property type="entry name" value="6-PHOSPHOFRUCTO-2-KINASE/FRUCTOSE-2,6-BISPHOSPHATASE"/>
    <property type="match status" value="1"/>
</dbReference>
<evidence type="ECO:0000256" key="5">
    <source>
        <dbReference type="PIRSR" id="PIRSR613078-2"/>
    </source>
</evidence>
<dbReference type="InterPro" id="IPR013078">
    <property type="entry name" value="His_Pase_superF_clade-1"/>
</dbReference>
<feature type="domain" description="6-phosphofructo-2-kinase" evidence="6">
    <location>
        <begin position="430"/>
        <end position="603"/>
    </location>
</feature>
<feature type="active site" description="Tele-phosphohistidine intermediate" evidence="4">
    <location>
        <position position="618"/>
    </location>
</feature>
<protein>
    <recommendedName>
        <fullName evidence="6">6-phosphofructo-2-kinase domain-containing protein</fullName>
    </recommendedName>
</protein>
<evidence type="ECO:0000256" key="1">
    <source>
        <dbReference type="ARBA" id="ARBA00008408"/>
    </source>
</evidence>
<dbReference type="GO" id="GO:0003873">
    <property type="term" value="F:6-phosphofructo-2-kinase activity"/>
    <property type="evidence" value="ECO:0007669"/>
    <property type="project" value="InterPro"/>
</dbReference>
<accession>A0A8J5QQM2</accession>
<keyword evidence="8" id="KW-1185">Reference proteome</keyword>
<dbReference type="GO" id="GO:0005524">
    <property type="term" value="F:ATP binding"/>
    <property type="evidence" value="ECO:0007669"/>
    <property type="project" value="UniProtKB-KW"/>
</dbReference>
<dbReference type="GO" id="GO:0005829">
    <property type="term" value="C:cytosol"/>
    <property type="evidence" value="ECO:0007669"/>
    <property type="project" value="TreeGrafter"/>
</dbReference>
<sequence length="833" mass="97060">MCIIENQESSTRPQGIVKSPRKFVGVVIATSGLPARGKTQVASSLARRLNWNGESAKDSFEDESSEFENTMSDLDPFEYESSSFEEELTAVLTKDMLTDSDRSYLKRLQYELEERSAYLEKEMIAADEEELKIYPTLMTRYKNVNVLLIRIVDKLTEAGDLAAKNFDINKKPFIDFNLSPDVWYINTREPRPQKKSIEKESKNEISWKEFHKGRSTEQYVRLEPPADYQLIKKVTEEPETFDKRFWSILQFPRFLQEHFYLLWANDKKMMPLKRTFENLLRNIVKVEGKVKKFLRNETPFEYIVYYTPINNTEKFEKVKYLKSKLLISEIMYLYCLCLRNREVSSVVKHGSRLDELLEEEALLIHEEFLPIKDKADALNTPIWEEKANCEELREWIKDLKWKSSRIRETVAKIRNNLINVYAKYFEKNYEILKLKVDLYSDYRRKKLELYGTHEFFRPDHAANSALRQLATRDAMQDCAGWLSSGNTVAILDGCLVTKEQRREVFEYFTQQLGYRILFVECVCEDPAALERNYQEVIRHNVDFLGMDPSLAAEDLKLKVAHYVHAWEPMDEKNYPRITIDTVSLEMRAHKITGHVETSVLGYLGSVTAKPHTLYFSRHGESEYNVIGKIGGDAVLSARGERYAQALATRINSMKIPDLRVLTSRLRRTIATARGIEAPQEYVAALNELDAGEFAWRDQDKLRYRYPWGESYVDIMQRVEPVIAELQQSNNILVISHQAVLRCLIGYFMDKKPEELPYMEIPLHTIIRVSSCGFNYRIEFIKLPIECVNTTRNKPVNCSANRTDNDALRTVPAHYDIPDPWRNPGNGPSLVQQH</sequence>